<protein>
    <submittedName>
        <fullName evidence="2">Uncharacterized protein</fullName>
    </submittedName>
</protein>
<gene>
    <name evidence="2" type="ORF">CEXT_483881</name>
</gene>
<feature type="region of interest" description="Disordered" evidence="1">
    <location>
        <begin position="1"/>
        <end position="28"/>
    </location>
</feature>
<dbReference type="AlphaFoldDB" id="A0AAV4S7P7"/>
<keyword evidence="3" id="KW-1185">Reference proteome</keyword>
<evidence type="ECO:0000313" key="2">
    <source>
        <dbReference type="EMBL" id="GIY30180.1"/>
    </source>
</evidence>
<feature type="region of interest" description="Disordered" evidence="1">
    <location>
        <begin position="181"/>
        <end position="201"/>
    </location>
</feature>
<dbReference type="EMBL" id="BPLR01009184">
    <property type="protein sequence ID" value="GIY30180.1"/>
    <property type="molecule type" value="Genomic_DNA"/>
</dbReference>
<comment type="caution">
    <text evidence="2">The sequence shown here is derived from an EMBL/GenBank/DDBJ whole genome shotgun (WGS) entry which is preliminary data.</text>
</comment>
<reference evidence="2 3" key="1">
    <citation type="submission" date="2021-06" db="EMBL/GenBank/DDBJ databases">
        <title>Caerostris extrusa draft genome.</title>
        <authorList>
            <person name="Kono N."/>
            <person name="Arakawa K."/>
        </authorList>
    </citation>
    <scope>NUCLEOTIDE SEQUENCE [LARGE SCALE GENOMIC DNA]</scope>
</reference>
<proteinExistence type="predicted"/>
<organism evidence="2 3">
    <name type="scientific">Caerostris extrusa</name>
    <name type="common">Bark spider</name>
    <name type="synonym">Caerostris bankana</name>
    <dbReference type="NCBI Taxonomy" id="172846"/>
    <lineage>
        <taxon>Eukaryota</taxon>
        <taxon>Metazoa</taxon>
        <taxon>Ecdysozoa</taxon>
        <taxon>Arthropoda</taxon>
        <taxon>Chelicerata</taxon>
        <taxon>Arachnida</taxon>
        <taxon>Araneae</taxon>
        <taxon>Araneomorphae</taxon>
        <taxon>Entelegynae</taxon>
        <taxon>Araneoidea</taxon>
        <taxon>Araneidae</taxon>
        <taxon>Caerostris</taxon>
    </lineage>
</organism>
<feature type="compositionally biased region" description="Low complexity" evidence="1">
    <location>
        <begin position="14"/>
        <end position="23"/>
    </location>
</feature>
<accession>A0AAV4S7P7</accession>
<evidence type="ECO:0000256" key="1">
    <source>
        <dbReference type="SAM" id="MobiDB-lite"/>
    </source>
</evidence>
<evidence type="ECO:0000313" key="3">
    <source>
        <dbReference type="Proteomes" id="UP001054945"/>
    </source>
</evidence>
<name>A0AAV4S7P7_CAEEX</name>
<dbReference type="Proteomes" id="UP001054945">
    <property type="component" value="Unassembled WGS sequence"/>
</dbReference>
<sequence length="201" mass="21902">MEVDDEGCCASTGKSPPKGSTKVPVPPVPVSPLTTQALTSTTILTMAPTITKEALHCQKLLEAEKDLAHAKLKYDAALGFINLANIICDYELVDKMSTSKMTMEAFHLAEAAYKKTLKQVSDLGLCPLVNCSRHSSAKVKIVNKKTKRTAQLDEFIKPSKRQTAKLKVDSGNAKKDNLEIRNGFDQLTVDQPNDGDEQTTP</sequence>